<evidence type="ECO:0000256" key="1">
    <source>
        <dbReference type="SAM" id="MobiDB-lite"/>
    </source>
</evidence>
<proteinExistence type="predicted"/>
<name>A0A9P6NQL4_9BASI</name>
<comment type="caution">
    <text evidence="3">The sequence shown here is derived from an EMBL/GenBank/DDBJ whole genome shotgun (WGS) entry which is preliminary data.</text>
</comment>
<feature type="transmembrane region" description="Helical" evidence="2">
    <location>
        <begin position="128"/>
        <end position="148"/>
    </location>
</feature>
<protein>
    <submittedName>
        <fullName evidence="3">Uncharacterized protein</fullName>
    </submittedName>
</protein>
<feature type="transmembrane region" description="Helical" evidence="2">
    <location>
        <begin position="85"/>
        <end position="108"/>
    </location>
</feature>
<dbReference type="AlphaFoldDB" id="A0A9P6NQL4"/>
<feature type="transmembrane region" description="Helical" evidence="2">
    <location>
        <begin position="248"/>
        <end position="272"/>
    </location>
</feature>
<evidence type="ECO:0000256" key="2">
    <source>
        <dbReference type="SAM" id="Phobius"/>
    </source>
</evidence>
<sequence length="515" mass="58667">MGEISGRAASSFTFPTTAQDWSNLRNFLYVKILIPDDETGFWLIFCLVAITGLLYVSSIFRALYLKKYYLVKRDSFGRLCPHTCLLVSFCGIVHVTNIIAKMIMTRFHGENPFPIFKFVMSQFSTWDLYYLAGVRTWSVWCAMPPTVFRLRESKISKWHVHGPSVLIALHVGHFIMFAVTNTPIIRLLSRIEKLWADIRIRLDIIVSQASSPQGITPSPSNFKFESQTIIQLLNLAKDADIMMQKLRIFSAVLLAFITVMLGMFCYASIVILRALNIQLKLVDEAQMRARNLLRERNSFEGFETLTPFESPGSLNESLNKSLVGFRDLSWTNLAVFFRKEKLDYNFLNSSIGEQSMLEQCNIIRKKASCLRRHWWRIFLQLVLVMMCGLSFSALCLCIALNAWNVGKAHFLSEIQSTIDAWKTWTWVCGPGLILAAITCVSEFLDDGTTEPEPESKPKHELDESDSLRSVPMGSFDPFWAPHSPTIEVNLKPQNSPRLQGVRKDGSSPCDLRCSH</sequence>
<feature type="transmembrane region" description="Helical" evidence="2">
    <location>
        <begin position="41"/>
        <end position="64"/>
    </location>
</feature>
<keyword evidence="2" id="KW-0472">Membrane</keyword>
<keyword evidence="4" id="KW-1185">Reference proteome</keyword>
<keyword evidence="2" id="KW-1133">Transmembrane helix</keyword>
<feature type="transmembrane region" description="Helical" evidence="2">
    <location>
        <begin position="374"/>
        <end position="403"/>
    </location>
</feature>
<evidence type="ECO:0000313" key="3">
    <source>
        <dbReference type="EMBL" id="KAG0148517.1"/>
    </source>
</evidence>
<feature type="region of interest" description="Disordered" evidence="1">
    <location>
        <begin position="446"/>
        <end position="515"/>
    </location>
</feature>
<keyword evidence="2" id="KW-0812">Transmembrane</keyword>
<dbReference type="Proteomes" id="UP000886653">
    <property type="component" value="Unassembled WGS sequence"/>
</dbReference>
<evidence type="ECO:0000313" key="4">
    <source>
        <dbReference type="Proteomes" id="UP000886653"/>
    </source>
</evidence>
<feature type="transmembrane region" description="Helical" evidence="2">
    <location>
        <begin position="160"/>
        <end position="179"/>
    </location>
</feature>
<organism evidence="3 4">
    <name type="scientific">Cronartium quercuum f. sp. fusiforme G11</name>
    <dbReference type="NCBI Taxonomy" id="708437"/>
    <lineage>
        <taxon>Eukaryota</taxon>
        <taxon>Fungi</taxon>
        <taxon>Dikarya</taxon>
        <taxon>Basidiomycota</taxon>
        <taxon>Pucciniomycotina</taxon>
        <taxon>Pucciniomycetes</taxon>
        <taxon>Pucciniales</taxon>
        <taxon>Coleosporiaceae</taxon>
        <taxon>Cronartium</taxon>
    </lineage>
</organism>
<gene>
    <name evidence="3" type="ORF">CROQUDRAFT_669876</name>
</gene>
<reference evidence="3" key="1">
    <citation type="submission" date="2013-11" db="EMBL/GenBank/DDBJ databases">
        <title>Genome sequence of the fusiform rust pathogen reveals effectors for host alternation and coevolution with pine.</title>
        <authorList>
            <consortium name="DOE Joint Genome Institute"/>
            <person name="Smith K."/>
            <person name="Pendleton A."/>
            <person name="Kubisiak T."/>
            <person name="Anderson C."/>
            <person name="Salamov A."/>
            <person name="Aerts A."/>
            <person name="Riley R."/>
            <person name="Clum A."/>
            <person name="Lindquist E."/>
            <person name="Ence D."/>
            <person name="Campbell M."/>
            <person name="Kronenberg Z."/>
            <person name="Feau N."/>
            <person name="Dhillon B."/>
            <person name="Hamelin R."/>
            <person name="Burleigh J."/>
            <person name="Smith J."/>
            <person name="Yandell M."/>
            <person name="Nelson C."/>
            <person name="Grigoriev I."/>
            <person name="Davis J."/>
        </authorList>
    </citation>
    <scope>NUCLEOTIDE SEQUENCE</scope>
    <source>
        <strain evidence="3">G11</strain>
    </source>
</reference>
<dbReference type="EMBL" id="MU167236">
    <property type="protein sequence ID" value="KAG0148517.1"/>
    <property type="molecule type" value="Genomic_DNA"/>
</dbReference>
<accession>A0A9P6NQL4</accession>